<dbReference type="Gene3D" id="2.160.20.10">
    <property type="entry name" value="Single-stranded right-handed beta-helix, Pectin lyase-like"/>
    <property type="match status" value="1"/>
</dbReference>
<evidence type="ECO:0000313" key="5">
    <source>
        <dbReference type="Proteomes" id="UP000289132"/>
    </source>
</evidence>
<dbReference type="Proteomes" id="UP000289132">
    <property type="component" value="Unassembled WGS sequence"/>
</dbReference>
<dbReference type="EMBL" id="PDKD01000005">
    <property type="protein sequence ID" value="RXJ92116.1"/>
    <property type="molecule type" value="Genomic_DNA"/>
</dbReference>
<gene>
    <name evidence="2" type="primary">nosD</name>
    <name evidence="2" type="ORF">ATR_0929</name>
    <name evidence="3" type="ORF">CRU87_04555</name>
</gene>
<reference evidence="2 4" key="2">
    <citation type="submission" date="2018-07" db="EMBL/GenBank/DDBJ databases">
        <title>Complete genome of the Arcobacter trophiarum type strain LMG 25534.</title>
        <authorList>
            <person name="Miller W.G."/>
            <person name="Yee E."/>
        </authorList>
    </citation>
    <scope>NUCLEOTIDE SEQUENCE [LARGE SCALE GENOMIC DNA]</scope>
    <source>
        <strain evidence="2 4">LMG 25534</strain>
    </source>
</reference>
<dbReference type="RefSeq" id="WP_115428306.1">
    <property type="nucleotide sequence ID" value="NZ_CP031367.1"/>
</dbReference>
<protein>
    <submittedName>
        <fullName evidence="2">Copper ABC transporter NosDFY, periplasmic copper-binding protein NosD</fullName>
    </submittedName>
    <submittedName>
        <fullName evidence="3">Nitrous oxidase accessory protein</fullName>
    </submittedName>
</protein>
<dbReference type="InterPro" id="IPR007742">
    <property type="entry name" value="NosD_dom"/>
</dbReference>
<proteinExistence type="predicted"/>
<evidence type="ECO:0000259" key="1">
    <source>
        <dbReference type="Pfam" id="PF05048"/>
    </source>
</evidence>
<feature type="domain" description="Periplasmic copper-binding protein NosD beta helix" evidence="1">
    <location>
        <begin position="135"/>
        <end position="336"/>
    </location>
</feature>
<accession>A0AAD0VME1</accession>
<evidence type="ECO:0000313" key="3">
    <source>
        <dbReference type="EMBL" id="RXJ92116.1"/>
    </source>
</evidence>
<dbReference type="InterPro" id="IPR012334">
    <property type="entry name" value="Pectin_lyas_fold"/>
</dbReference>
<name>A0AAD0VME1_9BACT</name>
<keyword evidence="5" id="KW-1185">Reference proteome</keyword>
<dbReference type="NCBIfam" id="TIGR03804">
    <property type="entry name" value="para_beta_helix"/>
    <property type="match status" value="1"/>
</dbReference>
<dbReference type="KEGG" id="atp:ATR_0929"/>
<sequence length="406" mass="46013">MKKLISVLTLFSMFLHSNELQEAINNAPSGSKITLAEGIYKGNIVINKPLTIDGVNKKAKIVGDGDSSVITIKSSNVVIKNLTIENSGFSVEKVDSAIHAKEVNSIVIENNHIEDTLFGINLEQVNRSKIIDNFITSKDLELGVRGDAIRLWSSHDNQLLSNKIYKSRDFVLWYSSGNNIENNYGSYNRYSLHFMHAGRNMVRNNFFEYNSVGIFFMYSSGTIAIGNTVKNSLGAFGVGIGMKDSSNFTLLENNLIYNPRGLYLDQSPYHPRTVNIFERNNILYNSSGIQFQVSRERSIFTDNIIKGNIEPVVSDTPRNNLSINDWNGNYWDMYEGFDRNKDGYGDIPYKHYVYADKLWLYNPNVKFFYGSVVMDLLNFLAKFIPFSEPELLAVDNNPKMEAKIAK</sequence>
<dbReference type="InterPro" id="IPR026464">
    <property type="entry name" value="NosD_copper_fam"/>
</dbReference>
<dbReference type="InterPro" id="IPR022441">
    <property type="entry name" value="Para_beta_helix_rpt-2"/>
</dbReference>
<dbReference type="EMBL" id="CP031367">
    <property type="protein sequence ID" value="AXK48795.1"/>
    <property type="molecule type" value="Genomic_DNA"/>
</dbReference>
<dbReference type="InterPro" id="IPR006626">
    <property type="entry name" value="PbH1"/>
</dbReference>
<dbReference type="AlphaFoldDB" id="A0AAD0VME1"/>
<dbReference type="Proteomes" id="UP000254504">
    <property type="component" value="Chromosome"/>
</dbReference>
<dbReference type="Pfam" id="PF05048">
    <property type="entry name" value="NosD"/>
    <property type="match status" value="1"/>
</dbReference>
<dbReference type="SUPFAM" id="SSF51126">
    <property type="entry name" value="Pectin lyase-like"/>
    <property type="match status" value="1"/>
</dbReference>
<dbReference type="InterPro" id="IPR011050">
    <property type="entry name" value="Pectin_lyase_fold/virulence"/>
</dbReference>
<reference evidence="3 5" key="1">
    <citation type="submission" date="2017-10" db="EMBL/GenBank/DDBJ databases">
        <title>Genomics of the genus Arcobacter.</title>
        <authorList>
            <person name="Perez-Cataluna A."/>
            <person name="Figueras M.J."/>
        </authorList>
    </citation>
    <scope>NUCLEOTIDE SEQUENCE [LARGE SCALE GENOMIC DNA]</scope>
    <source>
        <strain evidence="3 5">LMG 25534</strain>
    </source>
</reference>
<dbReference type="NCBIfam" id="TIGR04247">
    <property type="entry name" value="NosD_copper_fam"/>
    <property type="match status" value="1"/>
</dbReference>
<evidence type="ECO:0000313" key="2">
    <source>
        <dbReference type="EMBL" id="AXK48795.1"/>
    </source>
</evidence>
<organism evidence="2 4">
    <name type="scientific">Aliarcobacter trophiarum LMG 25534</name>
    <dbReference type="NCBI Taxonomy" id="1032241"/>
    <lineage>
        <taxon>Bacteria</taxon>
        <taxon>Pseudomonadati</taxon>
        <taxon>Campylobacterota</taxon>
        <taxon>Epsilonproteobacteria</taxon>
        <taxon>Campylobacterales</taxon>
        <taxon>Arcobacteraceae</taxon>
        <taxon>Aliarcobacter</taxon>
    </lineage>
</organism>
<evidence type="ECO:0000313" key="4">
    <source>
        <dbReference type="Proteomes" id="UP000254504"/>
    </source>
</evidence>
<dbReference type="SMART" id="SM00710">
    <property type="entry name" value="PbH1"/>
    <property type="match status" value="7"/>
</dbReference>